<dbReference type="KEGG" id="pba:PSEBR_m432"/>
<dbReference type="Proteomes" id="UP000006692">
    <property type="component" value="Chromosome"/>
</dbReference>
<name>F2KE10_PSEBN</name>
<reference key="2">
    <citation type="submission" date="2011-03" db="EMBL/GenBank/DDBJ databases">
        <title>Complete Genome Sequence of a beneficial plant roots-associated bacterium Pseudomonas brassicacearum.</title>
        <authorList>
            <person name="Ortet P."/>
            <person name="Barakat M."/>
            <person name="Lalaouna D."/>
            <person name="Fochesato S."/>
            <person name="Barbe V."/>
            <person name="Santaella C."/>
            <person name="Heulin T."/>
            <person name="Achouak W."/>
        </authorList>
    </citation>
    <scope>NUCLEOTIDE SEQUENCE</scope>
    <source>
        <strain>NFM421</strain>
    </source>
</reference>
<accession>F2KE10</accession>
<dbReference type="EMBL" id="CP002585">
    <property type="protein sequence ID" value="AEA67487.1"/>
    <property type="molecule type" value="Genomic_DNA"/>
</dbReference>
<sequence>MIVVDVLMISCHVSLKSKSGPLRAQSANNTMAPRNVLGLPAQRASFCAIFAKVIAVFLMDAPVWCDSNETVKILLTFSGAAVRQGFSCSLKIIATNCRVGGSLLKALSFGVHHEPRTHCLPCLLFVCPARLLRQLG</sequence>
<protein>
    <submittedName>
        <fullName evidence="1">Uncharacterized protein</fullName>
    </submittedName>
</protein>
<evidence type="ECO:0000313" key="1">
    <source>
        <dbReference type="EMBL" id="AEA67487.1"/>
    </source>
</evidence>
<gene>
    <name evidence="1" type="ORF">PSEBR_m432</name>
</gene>
<dbReference type="AlphaFoldDB" id="F2KE10"/>
<organism evidence="1 2">
    <name type="scientific">Pseudomonas brassicacearum (strain NFM421)</name>
    <dbReference type="NCBI Taxonomy" id="994484"/>
    <lineage>
        <taxon>Bacteria</taxon>
        <taxon>Pseudomonadati</taxon>
        <taxon>Pseudomonadota</taxon>
        <taxon>Gammaproteobacteria</taxon>
        <taxon>Pseudomonadales</taxon>
        <taxon>Pseudomonadaceae</taxon>
        <taxon>Pseudomonas</taxon>
    </lineage>
</organism>
<evidence type="ECO:0000313" key="2">
    <source>
        <dbReference type="Proteomes" id="UP000006692"/>
    </source>
</evidence>
<reference evidence="1 2" key="1">
    <citation type="journal article" date="2011" name="J. Bacteriol.">
        <title>Complete genome sequence of a beneficial plant root-associated bacterium, Pseudomonas brassicacearum.</title>
        <authorList>
            <person name="Ortet P."/>
            <person name="Barakat M."/>
            <person name="Lalaouna D."/>
            <person name="Fochesato S."/>
            <person name="Barbe V."/>
            <person name="Vacherie B."/>
            <person name="Santaella C."/>
            <person name="Heulin T."/>
            <person name="Achouak W."/>
        </authorList>
    </citation>
    <scope>NUCLEOTIDE SEQUENCE [LARGE SCALE GENOMIC DNA]</scope>
    <source>
        <strain evidence="1 2">NFM421</strain>
    </source>
</reference>
<proteinExistence type="predicted"/>
<dbReference type="HOGENOM" id="CLU_1873639_0_0_6"/>